<evidence type="ECO:0008006" key="8">
    <source>
        <dbReference type="Google" id="ProtNLM"/>
    </source>
</evidence>
<evidence type="ECO:0000256" key="2">
    <source>
        <dbReference type="ARBA" id="ARBA00009840"/>
    </source>
</evidence>
<dbReference type="Proteomes" id="UP000179001">
    <property type="component" value="Unassembled WGS sequence"/>
</dbReference>
<evidence type="ECO:0000256" key="3">
    <source>
        <dbReference type="ARBA" id="ARBA00023054"/>
    </source>
</evidence>
<dbReference type="InterPro" id="IPR003798">
    <property type="entry name" value="DNA_recombination_RmuC"/>
</dbReference>
<reference evidence="6 7" key="1">
    <citation type="journal article" date="2016" name="Nat. Commun.">
        <title>Thousands of microbial genomes shed light on interconnected biogeochemical processes in an aquifer system.</title>
        <authorList>
            <person name="Anantharaman K."/>
            <person name="Brown C.T."/>
            <person name="Hug L.A."/>
            <person name="Sharon I."/>
            <person name="Castelle C.J."/>
            <person name="Probst A.J."/>
            <person name="Thomas B.C."/>
            <person name="Singh A."/>
            <person name="Wilkins M.J."/>
            <person name="Karaoz U."/>
            <person name="Brodie E.L."/>
            <person name="Williams K.H."/>
            <person name="Hubbard S.S."/>
            <person name="Banfield J.F."/>
        </authorList>
    </citation>
    <scope>NUCLEOTIDE SEQUENCE [LARGE SCALE GENOMIC DNA]</scope>
</reference>
<accession>A0A1F5T3I8</accession>
<evidence type="ECO:0000256" key="4">
    <source>
        <dbReference type="ARBA" id="ARBA00023172"/>
    </source>
</evidence>
<dbReference type="EMBL" id="MFGJ01000001">
    <property type="protein sequence ID" value="OGF33515.1"/>
    <property type="molecule type" value="Genomic_DNA"/>
</dbReference>
<dbReference type="STRING" id="1798002.A2478_02405"/>
<evidence type="ECO:0000313" key="7">
    <source>
        <dbReference type="Proteomes" id="UP000179001"/>
    </source>
</evidence>
<evidence type="ECO:0000256" key="5">
    <source>
        <dbReference type="SAM" id="Phobius"/>
    </source>
</evidence>
<sequence length="357" mass="41457">METLLIFTILILIIGFGTTIYFLTRKKQGPQEDDQALRMLQDQIKDIRSTLDTKLTESTRMMQEQFGQSTKVIQGISGQSNKMISEITEKLTKLDDTNKQVIGFAEQLQSLENILKNPKQRGILGEYYLETLLKNIFAPSQYQMQYKFSDGEIVDAVVFLKDQIIPIDSKFSLENYNKIVVEKDPTRHEQLEKQFKQDLKNRIDETAKYIRPQEKTTEFAFMFIPSEGIYYDLLVNQVGTIKVNTRDLIEYAFKEKKVIIVSPTSFYAYLQTVIHGLRKMQIEEQTKEIIKNVELLNKHLVVYEDFLKRLGNNLGTSVNMYNSAYKEFGKIDKDVVRITGKEKSVDPIEIDKPKLDI</sequence>
<evidence type="ECO:0000256" key="1">
    <source>
        <dbReference type="ARBA" id="ARBA00003416"/>
    </source>
</evidence>
<dbReference type="Pfam" id="PF02646">
    <property type="entry name" value="RmuC"/>
    <property type="match status" value="1"/>
</dbReference>
<comment type="caution">
    <text evidence="6">The sequence shown here is derived from an EMBL/GenBank/DDBJ whole genome shotgun (WGS) entry which is preliminary data.</text>
</comment>
<dbReference type="AlphaFoldDB" id="A0A1F5T3I8"/>
<dbReference type="PANTHER" id="PTHR30563:SF0">
    <property type="entry name" value="DNA RECOMBINATION PROTEIN RMUC"/>
    <property type="match status" value="1"/>
</dbReference>
<name>A0A1F5T3I8_9BACT</name>
<keyword evidence="5" id="KW-1133">Transmembrane helix</keyword>
<feature type="transmembrane region" description="Helical" evidence="5">
    <location>
        <begin position="6"/>
        <end position="24"/>
    </location>
</feature>
<keyword evidence="5" id="KW-0472">Membrane</keyword>
<comment type="function">
    <text evidence="1">Involved in DNA recombination.</text>
</comment>
<dbReference type="GO" id="GO:0006310">
    <property type="term" value="P:DNA recombination"/>
    <property type="evidence" value="ECO:0007669"/>
    <property type="project" value="UniProtKB-KW"/>
</dbReference>
<organism evidence="6 7">
    <name type="scientific">Candidatus Falkowbacteria bacterium RIFOXYC2_FULL_36_12</name>
    <dbReference type="NCBI Taxonomy" id="1798002"/>
    <lineage>
        <taxon>Bacteria</taxon>
        <taxon>Candidatus Falkowiibacteriota</taxon>
    </lineage>
</organism>
<keyword evidence="4" id="KW-0233">DNA recombination</keyword>
<comment type="similarity">
    <text evidence="2">Belongs to the RmuC family.</text>
</comment>
<proteinExistence type="inferred from homology"/>
<protein>
    <recommendedName>
        <fullName evidence="8">DNA recombination protein RmuC</fullName>
    </recommendedName>
</protein>
<keyword evidence="5" id="KW-0812">Transmembrane</keyword>
<dbReference type="PANTHER" id="PTHR30563">
    <property type="entry name" value="DNA RECOMBINATION PROTEIN RMUC"/>
    <property type="match status" value="1"/>
</dbReference>
<keyword evidence="3" id="KW-0175">Coiled coil</keyword>
<evidence type="ECO:0000313" key="6">
    <source>
        <dbReference type="EMBL" id="OGF33515.1"/>
    </source>
</evidence>
<gene>
    <name evidence="6" type="ORF">A2478_02405</name>
</gene>